<accession>A0A917DAV8</accession>
<evidence type="ECO:0000256" key="10">
    <source>
        <dbReference type="ARBA" id="ARBA00023049"/>
    </source>
</evidence>
<evidence type="ECO:0000256" key="12">
    <source>
        <dbReference type="ARBA" id="ARBA00023180"/>
    </source>
</evidence>
<dbReference type="EMBL" id="BMFG01000002">
    <property type="protein sequence ID" value="GGD18857.1"/>
    <property type="molecule type" value="Genomic_DNA"/>
</dbReference>
<dbReference type="Pfam" id="PF01963">
    <property type="entry name" value="TraB_PrgY_gumN"/>
    <property type="match status" value="1"/>
</dbReference>
<sequence length="1195" mass="139791">MHVSEKISYHLSDAFFKHLLESDYVANESEPSSWSELYDLLPNENYNYYTKFYQQFYLKPLDKRGLIELFRAQNYTMDNLLFRTNEHGKDFQEETYLDMFIYQTGKKYNKKTIGLEDAKESMMLVMNIDYDDAMPKEENIQKITRILRNKTFEEALSDFYRDKDLDMIDSLLTLSSPEPFLEGMLYKRNYNMVRSIDSIVKKGSLFAAIGAAHLPGKKGVIEMLRSKGYTVTPVFDNYTEKGKTIKKQIDKYFTNPFMETKVSNDGFLSLPMYSMIIPSKEDYNSPDLANGGYINVKRSLLLNFLKKKKQHISHTSLDSLFYENIPGNIIEKKFFEDKNFVAYDIKNRTKTGNDQRYRFYVTPLEIISINMIGNGDYVNQYENEVFSKIKLRNATNQWQNIVPKKGAFEVSIPDYHIIYGNQNNQAKHEDIEIYAFDKEENAYYFIIERHLNDKSVLEETAYELKRIQEEFYTQYDATEDFSEVAKSEKSYHSKSILYEQPIQLKTLLNGSSYYLLGAVNASPKKATQFLNSFEFKPLTISEEFEVLNDSTGHFQVEIPKKQNEILFLKNHKKATNKKGKKTNHFKSQSNSVAIKSASGKTINLDYYKFHKYEFEKNADSTLFQFKKIFQKNNDLGFGENEIVMEDFYEDEEWGFYDSNDVAYFNSKWETELGLGYNSKKKASQLTIISENTDKNTESGQITYDALISKATSQQAIKLKAIFKDGITYQLKTIVPKNYQNDDPFIEKVYQSFSPTDTVFQHSLYEPKLKDFIEDAKSPHDSIRYSALKSIAFLKIQKEEINTLQEFINQFEFNTDEVETLAALYEKIGHLKDPAVITFLEKNYKRDEISTQLQLSILKGLAHQKSKKAYEKILELLVHDLPLSTNKFEIINLMGLFQKDLENSQVLFPDIFQFYSIPEYHEPVISFCAALLNKNMIQPKKLKSYKKMILTNAKLEYKRVAGWKSKKTSDDEMYDDSESVSGDLKKYIQLIYPFKKEKDFEALISKIVALNIEPIQLEILNIELKNKTTIDKQFVENLLSNKQTLFASYQMLYDAKEFQILESITDEQLIEAAIIHLDKVNAKKEELVFLEKKTLEFENKEIGYWFYKMIPSKEDDNNYYNMQTEKLLCIAFVLDKNNKCNPKAYFSPIQKQLVDDELIPSLMIEMIDESIHKKRVRASFGKIESDFENRNMLGFY</sequence>
<keyword evidence="4" id="KW-0645">Protease</keyword>
<comment type="cofactor">
    <cofactor evidence="1">
        <name>Mn(2+)</name>
        <dbReference type="ChEBI" id="CHEBI:29035"/>
    </cofactor>
</comment>
<proteinExistence type="predicted"/>
<evidence type="ECO:0008006" key="15">
    <source>
        <dbReference type="Google" id="ProtNLM"/>
    </source>
</evidence>
<evidence type="ECO:0000256" key="7">
    <source>
        <dbReference type="ARBA" id="ARBA00022729"/>
    </source>
</evidence>
<evidence type="ECO:0000313" key="14">
    <source>
        <dbReference type="Proteomes" id="UP000625735"/>
    </source>
</evidence>
<evidence type="ECO:0000256" key="2">
    <source>
        <dbReference type="ARBA" id="ARBA00001941"/>
    </source>
</evidence>
<dbReference type="GO" id="GO:0016020">
    <property type="term" value="C:membrane"/>
    <property type="evidence" value="ECO:0007669"/>
    <property type="project" value="UniProtKB-SubCell"/>
</dbReference>
<reference evidence="13" key="1">
    <citation type="journal article" date="2014" name="Int. J. Syst. Evol. Microbiol.">
        <title>Complete genome sequence of Corynebacterium casei LMG S-19264T (=DSM 44701T), isolated from a smear-ripened cheese.</title>
        <authorList>
            <consortium name="US DOE Joint Genome Institute (JGI-PGF)"/>
            <person name="Walter F."/>
            <person name="Albersmeier A."/>
            <person name="Kalinowski J."/>
            <person name="Ruckert C."/>
        </authorList>
    </citation>
    <scope>NUCLEOTIDE SEQUENCE</scope>
    <source>
        <strain evidence="13">CGMCC 1.12506</strain>
    </source>
</reference>
<evidence type="ECO:0000256" key="4">
    <source>
        <dbReference type="ARBA" id="ARBA00022670"/>
    </source>
</evidence>
<evidence type="ECO:0000313" key="13">
    <source>
        <dbReference type="EMBL" id="GGD18857.1"/>
    </source>
</evidence>
<name>A0A917DAV8_9FLAO</name>
<dbReference type="InterPro" id="IPR040230">
    <property type="entry name" value="TIKI1/2-like"/>
</dbReference>
<keyword evidence="7" id="KW-0732">Signal</keyword>
<organism evidence="13 14">
    <name type="scientific">Flavobacterium orientale</name>
    <dbReference type="NCBI Taxonomy" id="1756020"/>
    <lineage>
        <taxon>Bacteria</taxon>
        <taxon>Pseudomonadati</taxon>
        <taxon>Bacteroidota</taxon>
        <taxon>Flavobacteriia</taxon>
        <taxon>Flavobacteriales</taxon>
        <taxon>Flavobacteriaceae</taxon>
        <taxon>Flavobacterium</taxon>
    </lineage>
</organism>
<protein>
    <recommendedName>
        <fullName evidence="15">TraB/GumN family protein</fullName>
    </recommendedName>
</protein>
<keyword evidence="10" id="KW-0482">Metalloprotease</keyword>
<dbReference type="PANTHER" id="PTHR31120">
    <property type="entry name" value="METALLOPROTEASE TIKI"/>
    <property type="match status" value="1"/>
</dbReference>
<evidence type="ECO:0000256" key="5">
    <source>
        <dbReference type="ARBA" id="ARBA00022692"/>
    </source>
</evidence>
<dbReference type="AlphaFoldDB" id="A0A917DAV8"/>
<evidence type="ECO:0000256" key="8">
    <source>
        <dbReference type="ARBA" id="ARBA00022801"/>
    </source>
</evidence>
<reference evidence="13" key="2">
    <citation type="submission" date="2020-09" db="EMBL/GenBank/DDBJ databases">
        <authorList>
            <person name="Sun Q."/>
            <person name="Zhou Y."/>
        </authorList>
    </citation>
    <scope>NUCLEOTIDE SEQUENCE</scope>
    <source>
        <strain evidence="13">CGMCC 1.12506</strain>
    </source>
</reference>
<dbReference type="Proteomes" id="UP000625735">
    <property type="component" value="Unassembled WGS sequence"/>
</dbReference>
<keyword evidence="11" id="KW-0472">Membrane</keyword>
<evidence type="ECO:0000256" key="6">
    <source>
        <dbReference type="ARBA" id="ARBA00022723"/>
    </source>
</evidence>
<keyword evidence="9" id="KW-1133">Transmembrane helix</keyword>
<dbReference type="PANTHER" id="PTHR31120:SF6">
    <property type="entry name" value="METALLOPROTEASE TIKI HOMOLOG"/>
    <property type="match status" value="1"/>
</dbReference>
<dbReference type="CDD" id="cd14789">
    <property type="entry name" value="Tiki"/>
    <property type="match status" value="1"/>
</dbReference>
<evidence type="ECO:0000256" key="11">
    <source>
        <dbReference type="ARBA" id="ARBA00023136"/>
    </source>
</evidence>
<dbReference type="GO" id="GO:0004222">
    <property type="term" value="F:metalloendopeptidase activity"/>
    <property type="evidence" value="ECO:0007669"/>
    <property type="project" value="TreeGrafter"/>
</dbReference>
<evidence type="ECO:0000256" key="1">
    <source>
        <dbReference type="ARBA" id="ARBA00001936"/>
    </source>
</evidence>
<comment type="cofactor">
    <cofactor evidence="2">
        <name>Co(2+)</name>
        <dbReference type="ChEBI" id="CHEBI:48828"/>
    </cofactor>
</comment>
<keyword evidence="5" id="KW-0812">Transmembrane</keyword>
<comment type="caution">
    <text evidence="13">The sequence shown here is derived from an EMBL/GenBank/DDBJ whole genome shotgun (WGS) entry which is preliminary data.</text>
</comment>
<comment type="subcellular location">
    <subcellularLocation>
        <location evidence="3">Membrane</location>
        <topology evidence="3">Single-pass type I membrane protein</topology>
    </subcellularLocation>
</comment>
<dbReference type="InterPro" id="IPR002816">
    <property type="entry name" value="TraB/PrgY/GumN_fam"/>
</dbReference>
<gene>
    <name evidence="13" type="ORF">GCM10011343_06800</name>
</gene>
<keyword evidence="12" id="KW-0325">Glycoprotein</keyword>
<dbReference type="GO" id="GO:0030178">
    <property type="term" value="P:negative regulation of Wnt signaling pathway"/>
    <property type="evidence" value="ECO:0007669"/>
    <property type="project" value="InterPro"/>
</dbReference>
<evidence type="ECO:0000256" key="3">
    <source>
        <dbReference type="ARBA" id="ARBA00004479"/>
    </source>
</evidence>
<keyword evidence="8" id="KW-0378">Hydrolase</keyword>
<keyword evidence="6" id="KW-0479">Metal-binding</keyword>
<evidence type="ECO:0000256" key="9">
    <source>
        <dbReference type="ARBA" id="ARBA00022989"/>
    </source>
</evidence>
<dbReference type="GO" id="GO:0046872">
    <property type="term" value="F:metal ion binding"/>
    <property type="evidence" value="ECO:0007669"/>
    <property type="project" value="UniProtKB-KW"/>
</dbReference>
<dbReference type="GO" id="GO:0006508">
    <property type="term" value="P:proteolysis"/>
    <property type="evidence" value="ECO:0007669"/>
    <property type="project" value="UniProtKB-KW"/>
</dbReference>
<keyword evidence="14" id="KW-1185">Reference proteome</keyword>